<evidence type="ECO:0000313" key="2">
    <source>
        <dbReference type="EMBL" id="QEY73252.1"/>
    </source>
</evidence>
<reference evidence="2 3" key="1">
    <citation type="submission" date="2019-09" db="EMBL/GenBank/DDBJ databases">
        <title>Prosopis cineraria nodule microbiome.</title>
        <authorList>
            <person name="Chaluvadi S.R."/>
            <person name="Ali R."/>
            <person name="Wang X."/>
        </authorList>
    </citation>
    <scope>NUCLEOTIDE SEQUENCE [LARGE SCALE GENOMIC DNA]</scope>
    <source>
        <strain evidence="2 3">BG1</strain>
    </source>
</reference>
<dbReference type="EMBL" id="CP043626">
    <property type="protein sequence ID" value="QEY73252.1"/>
    <property type="molecule type" value="Genomic_DNA"/>
</dbReference>
<sequence>MLMKVEHFEKAIEIWQKPGLSLRCNLLICRRIARQYRAWSEIDQRSLRTTERRLKRGLPFTQSQLDNAKANHQARDNMRTKGQVAIAQWLLGAGTRIEHEIGVSGICDALAVNPAHRGKIRKEMDEGRALDYIAFAAGLEDSAAHRRGQDIWKDGPLFQCYLERMLIFLDEHPEEMPDPFSPGGPLYGLPVRMTDGNGKVSTRRPGLTVHDSDGSTRVIERKPEVSRG</sequence>
<evidence type="ECO:0000256" key="1">
    <source>
        <dbReference type="SAM" id="MobiDB-lite"/>
    </source>
</evidence>
<name>A0A9X7R5A3_PSEDE</name>
<dbReference type="RefSeq" id="WP_151188136.1">
    <property type="nucleotide sequence ID" value="NZ_CP043626.1"/>
</dbReference>
<dbReference type="AlphaFoldDB" id="A0A9X7R5A3"/>
<protein>
    <submittedName>
        <fullName evidence="2">Uncharacterized protein</fullName>
    </submittedName>
</protein>
<dbReference type="Proteomes" id="UP000326659">
    <property type="component" value="Chromosome"/>
</dbReference>
<dbReference type="KEGG" id="pden:F1C79_17500"/>
<proteinExistence type="predicted"/>
<organism evidence="2 3">
    <name type="scientific">Pseudomonas denitrificans</name>
    <dbReference type="NCBI Taxonomy" id="43306"/>
    <lineage>
        <taxon>Bacteria</taxon>
        <taxon>Pseudomonadati</taxon>
        <taxon>Pseudomonadota</taxon>
        <taxon>Gammaproteobacteria</taxon>
        <taxon>Pseudomonadales</taxon>
        <taxon>Pseudomonadaceae</taxon>
        <taxon>Halopseudomonas</taxon>
    </lineage>
</organism>
<evidence type="ECO:0000313" key="3">
    <source>
        <dbReference type="Proteomes" id="UP000326659"/>
    </source>
</evidence>
<keyword evidence="3" id="KW-1185">Reference proteome</keyword>
<feature type="compositionally biased region" description="Basic and acidic residues" evidence="1">
    <location>
        <begin position="210"/>
        <end position="228"/>
    </location>
</feature>
<gene>
    <name evidence="2" type="ORF">F1C79_17500</name>
</gene>
<dbReference type="OrthoDB" id="7020961at2"/>
<accession>A0A9X7R5A3</accession>
<feature type="region of interest" description="Disordered" evidence="1">
    <location>
        <begin position="191"/>
        <end position="228"/>
    </location>
</feature>